<dbReference type="CDD" id="cd04301">
    <property type="entry name" value="NAT_SF"/>
    <property type="match status" value="1"/>
</dbReference>
<organism evidence="4 5">
    <name type="scientific">Dactylosporangium salmoneum</name>
    <dbReference type="NCBI Taxonomy" id="53361"/>
    <lineage>
        <taxon>Bacteria</taxon>
        <taxon>Bacillati</taxon>
        <taxon>Actinomycetota</taxon>
        <taxon>Actinomycetes</taxon>
        <taxon>Micromonosporales</taxon>
        <taxon>Micromonosporaceae</taxon>
        <taxon>Dactylosporangium</taxon>
    </lineage>
</organism>
<proteinExistence type="predicted"/>
<evidence type="ECO:0000259" key="3">
    <source>
        <dbReference type="PROSITE" id="PS51186"/>
    </source>
</evidence>
<dbReference type="InterPro" id="IPR000182">
    <property type="entry name" value="GNAT_dom"/>
</dbReference>
<dbReference type="Pfam" id="PF00583">
    <property type="entry name" value="Acetyltransf_1"/>
    <property type="match status" value="1"/>
</dbReference>
<dbReference type="PANTHER" id="PTHR43877">
    <property type="entry name" value="AMINOALKYLPHOSPHONATE N-ACETYLTRANSFERASE-RELATED-RELATED"/>
    <property type="match status" value="1"/>
</dbReference>
<dbReference type="RefSeq" id="WP_344618245.1">
    <property type="nucleotide sequence ID" value="NZ_BAAARV010000083.1"/>
</dbReference>
<dbReference type="Gene3D" id="3.40.630.30">
    <property type="match status" value="1"/>
</dbReference>
<accession>A0ABP5UJ83</accession>
<sequence>MAQTTLEIVEVHADDPAAIDATYDIEETAMRADVPDWPDGSRFHHAALFRIPAPWHGRRVFLALDGDAPAGTVQLELPLRDNLTNAHIDVRVAPGHRRRGVGRALYRHAAELARAAGRTTAHSFSPLAPAHEAFCAGLGMRDGLTDARRRLLIADLDHAALDRLHAEGLARADGYTVVRWESEAPEEYLEDLAALDSSFIAETPMGELEYEPQKIDAGRFREQQRMFVAWGLRRYQTGVVHAASGRLVAWTAMRLSEGVDWHAWQGITLVHPGHRGHRLGIVAKVENLRAMLVAEPAVTTVDTFNAVSNDYMIAINEAMGFRFAGTWANWQGPTAF</sequence>
<evidence type="ECO:0000256" key="2">
    <source>
        <dbReference type="ARBA" id="ARBA00023315"/>
    </source>
</evidence>
<dbReference type="Proteomes" id="UP001501444">
    <property type="component" value="Unassembled WGS sequence"/>
</dbReference>
<feature type="domain" description="N-acetyltransferase" evidence="3">
    <location>
        <begin position="9"/>
        <end position="167"/>
    </location>
</feature>
<dbReference type="SUPFAM" id="SSF55729">
    <property type="entry name" value="Acyl-CoA N-acyltransferases (Nat)"/>
    <property type="match status" value="2"/>
</dbReference>
<keyword evidence="1" id="KW-0808">Transferase</keyword>
<dbReference type="InterPro" id="IPR016181">
    <property type="entry name" value="Acyl_CoA_acyltransferase"/>
</dbReference>
<evidence type="ECO:0000313" key="4">
    <source>
        <dbReference type="EMBL" id="GAA2378299.1"/>
    </source>
</evidence>
<dbReference type="PROSITE" id="PS51186">
    <property type="entry name" value="GNAT"/>
    <property type="match status" value="1"/>
</dbReference>
<evidence type="ECO:0000256" key="1">
    <source>
        <dbReference type="ARBA" id="ARBA00022679"/>
    </source>
</evidence>
<gene>
    <name evidence="4" type="ORF">GCM10010170_084280</name>
</gene>
<comment type="caution">
    <text evidence="4">The sequence shown here is derived from an EMBL/GenBank/DDBJ whole genome shotgun (WGS) entry which is preliminary data.</text>
</comment>
<evidence type="ECO:0000313" key="5">
    <source>
        <dbReference type="Proteomes" id="UP001501444"/>
    </source>
</evidence>
<keyword evidence="2" id="KW-0012">Acyltransferase</keyword>
<reference evidence="5" key="1">
    <citation type="journal article" date="2019" name="Int. J. Syst. Evol. Microbiol.">
        <title>The Global Catalogue of Microorganisms (GCM) 10K type strain sequencing project: providing services to taxonomists for standard genome sequencing and annotation.</title>
        <authorList>
            <consortium name="The Broad Institute Genomics Platform"/>
            <consortium name="The Broad Institute Genome Sequencing Center for Infectious Disease"/>
            <person name="Wu L."/>
            <person name="Ma J."/>
        </authorList>
    </citation>
    <scope>NUCLEOTIDE SEQUENCE [LARGE SCALE GENOMIC DNA]</scope>
    <source>
        <strain evidence="5">JCM 3272</strain>
    </source>
</reference>
<name>A0ABP5UJ83_9ACTN</name>
<dbReference type="InterPro" id="IPR050832">
    <property type="entry name" value="Bact_Acetyltransf"/>
</dbReference>
<protein>
    <submittedName>
        <fullName evidence="4">GNAT family N-acetyltransferase</fullName>
    </submittedName>
</protein>
<keyword evidence="5" id="KW-1185">Reference proteome</keyword>
<dbReference type="EMBL" id="BAAARV010000083">
    <property type="protein sequence ID" value="GAA2378299.1"/>
    <property type="molecule type" value="Genomic_DNA"/>
</dbReference>